<dbReference type="PRINTS" id="PR00106">
    <property type="entry name" value="DNAPOLB"/>
</dbReference>
<dbReference type="GO" id="GO:0000166">
    <property type="term" value="F:nucleotide binding"/>
    <property type="evidence" value="ECO:0007669"/>
    <property type="project" value="InterPro"/>
</dbReference>
<evidence type="ECO:0000259" key="8">
    <source>
        <dbReference type="Pfam" id="PF00136"/>
    </source>
</evidence>
<dbReference type="PANTHER" id="PTHR10322">
    <property type="entry name" value="DNA POLYMERASE CATALYTIC SUBUNIT"/>
    <property type="match status" value="1"/>
</dbReference>
<comment type="similarity">
    <text evidence="1 7">Belongs to the DNA polymerase type-B family.</text>
</comment>
<comment type="catalytic activity">
    <reaction evidence="6 7">
        <text>DNA(n) + a 2'-deoxyribonucleoside 5'-triphosphate = DNA(n+1) + diphosphate</text>
        <dbReference type="Rhea" id="RHEA:22508"/>
        <dbReference type="Rhea" id="RHEA-COMP:17339"/>
        <dbReference type="Rhea" id="RHEA-COMP:17340"/>
        <dbReference type="ChEBI" id="CHEBI:33019"/>
        <dbReference type="ChEBI" id="CHEBI:61560"/>
        <dbReference type="ChEBI" id="CHEBI:173112"/>
        <dbReference type="EC" id="2.7.7.7"/>
    </reaction>
</comment>
<dbReference type="InterPro" id="IPR043502">
    <property type="entry name" value="DNA/RNA_pol_sf"/>
</dbReference>
<evidence type="ECO:0000256" key="6">
    <source>
        <dbReference type="ARBA" id="ARBA00049244"/>
    </source>
</evidence>
<dbReference type="SMART" id="SM00486">
    <property type="entry name" value="POLBc"/>
    <property type="match status" value="1"/>
</dbReference>
<dbReference type="GO" id="GO:0003677">
    <property type="term" value="F:DNA binding"/>
    <property type="evidence" value="ECO:0007669"/>
    <property type="project" value="UniProtKB-KW"/>
</dbReference>
<dbReference type="InterPro" id="IPR006134">
    <property type="entry name" value="DNA-dir_DNA_pol_B_multi_dom"/>
</dbReference>
<accession>A0A7J3ZLJ0</accession>
<organism evidence="10">
    <name type="scientific">Fervidicoccus fontis</name>
    <dbReference type="NCBI Taxonomy" id="683846"/>
    <lineage>
        <taxon>Archaea</taxon>
        <taxon>Thermoproteota</taxon>
        <taxon>Thermoprotei</taxon>
        <taxon>Fervidicoccales</taxon>
        <taxon>Fervidicoccaceae</taxon>
        <taxon>Fervidicoccus</taxon>
    </lineage>
</organism>
<evidence type="ECO:0000256" key="2">
    <source>
        <dbReference type="ARBA" id="ARBA00022679"/>
    </source>
</evidence>
<keyword evidence="4 7" id="KW-0239">DNA-directed DNA polymerase</keyword>
<dbReference type="Gene3D" id="3.30.342.10">
    <property type="entry name" value="DNA Polymerase, chain B, domain 1"/>
    <property type="match status" value="1"/>
</dbReference>
<dbReference type="InterPro" id="IPR006133">
    <property type="entry name" value="DNA-dir_DNA_pol_B_exonuc"/>
</dbReference>
<dbReference type="GO" id="GO:0003887">
    <property type="term" value="F:DNA-directed DNA polymerase activity"/>
    <property type="evidence" value="ECO:0007669"/>
    <property type="project" value="UniProtKB-KW"/>
</dbReference>
<dbReference type="PROSITE" id="PS00116">
    <property type="entry name" value="DNA_POLYMERASE_B"/>
    <property type="match status" value="1"/>
</dbReference>
<dbReference type="InterPro" id="IPR017964">
    <property type="entry name" value="DNA-dir_DNA_pol_B_CS"/>
</dbReference>
<name>A0A7J3ZLJ0_9CREN</name>
<dbReference type="Gene3D" id="3.30.420.10">
    <property type="entry name" value="Ribonuclease H-like superfamily/Ribonuclease H"/>
    <property type="match status" value="1"/>
</dbReference>
<evidence type="ECO:0000259" key="9">
    <source>
        <dbReference type="Pfam" id="PF03104"/>
    </source>
</evidence>
<keyword evidence="7" id="KW-0235">DNA replication</keyword>
<keyword evidence="5 7" id="KW-0238">DNA-binding</keyword>
<dbReference type="SUPFAM" id="SSF53098">
    <property type="entry name" value="Ribonuclease H-like"/>
    <property type="match status" value="1"/>
</dbReference>
<dbReference type="Gene3D" id="1.10.287.690">
    <property type="entry name" value="Helix hairpin bin"/>
    <property type="match status" value="1"/>
</dbReference>
<dbReference type="Pfam" id="PF00136">
    <property type="entry name" value="DNA_pol_B"/>
    <property type="match status" value="1"/>
</dbReference>
<proteinExistence type="inferred from homology"/>
<comment type="caution">
    <text evidence="10">The sequence shown here is derived from an EMBL/GenBank/DDBJ whole genome shotgun (WGS) entry which is preliminary data.</text>
</comment>
<protein>
    <recommendedName>
        <fullName evidence="7">DNA polymerase</fullName>
        <ecNumber evidence="7">2.7.7.7</ecNumber>
    </recommendedName>
</protein>
<feature type="domain" description="DNA-directed DNA polymerase family B multifunctional" evidence="8">
    <location>
        <begin position="349"/>
        <end position="743"/>
    </location>
</feature>
<dbReference type="PANTHER" id="PTHR10322:SF23">
    <property type="entry name" value="DNA POLYMERASE DELTA CATALYTIC SUBUNIT"/>
    <property type="match status" value="1"/>
</dbReference>
<dbReference type="InterPro" id="IPR012337">
    <property type="entry name" value="RNaseH-like_sf"/>
</dbReference>
<dbReference type="SUPFAM" id="SSF56672">
    <property type="entry name" value="DNA/RNA polymerases"/>
    <property type="match status" value="1"/>
</dbReference>
<dbReference type="EC" id="2.7.7.7" evidence="7"/>
<reference evidence="10" key="1">
    <citation type="journal article" date="2020" name="mSystems">
        <title>Genome- and Community-Level Interaction Insights into Carbon Utilization and Element Cycling Functions of Hydrothermarchaeota in Hydrothermal Sediment.</title>
        <authorList>
            <person name="Zhou Z."/>
            <person name="Liu Y."/>
            <person name="Xu W."/>
            <person name="Pan J."/>
            <person name="Luo Z.H."/>
            <person name="Li M."/>
        </authorList>
    </citation>
    <scope>NUCLEOTIDE SEQUENCE [LARGE SCALE GENOMIC DNA]</scope>
    <source>
        <strain evidence="10">SpSt-1116</strain>
    </source>
</reference>
<dbReference type="InterPro" id="IPR023211">
    <property type="entry name" value="DNA_pol_palm_dom_sf"/>
</dbReference>
<dbReference type="NCBIfam" id="TIGR00592">
    <property type="entry name" value="pol2"/>
    <property type="match status" value="1"/>
</dbReference>
<dbReference type="InterPro" id="IPR006172">
    <property type="entry name" value="DNA-dir_DNA_pol_B"/>
</dbReference>
<dbReference type="Pfam" id="PF03104">
    <property type="entry name" value="DNA_pol_B_exo1"/>
    <property type="match status" value="1"/>
</dbReference>
<gene>
    <name evidence="10" type="ORF">ENM78_05750</name>
</gene>
<evidence type="ECO:0000256" key="4">
    <source>
        <dbReference type="ARBA" id="ARBA00022932"/>
    </source>
</evidence>
<dbReference type="Gene3D" id="1.10.132.60">
    <property type="entry name" value="DNA polymerase family B, C-terminal domain"/>
    <property type="match status" value="1"/>
</dbReference>
<dbReference type="AlphaFoldDB" id="A0A7J3ZLJ0"/>
<dbReference type="InterPro" id="IPR042087">
    <property type="entry name" value="DNA_pol_B_thumb"/>
</dbReference>
<dbReference type="Gene3D" id="3.90.1600.10">
    <property type="entry name" value="Palm domain of DNA polymerase"/>
    <property type="match status" value="1"/>
</dbReference>
<sequence length="770" mass="88583">MKDGSTIAVLERRFRPYFYALPSREVRMEHYDLIKRKILALSTLKSPIIGVEVIKRKYFGMPVHVFKITTVIPEAVREYRDRIKEIPEIEDVLEADIRFTLRYMIDKNIKPFRWYIGEVEEIARPDLRVKRAFALKSDPIEDESEKMPASLSVLAFDIEVYNPAGSPRPTKDPIIIIGAAFNGERYQFLMEGSTDKDALSNFVRKVLELDPDVIVGYNSNRFDWPYIMERAKINGIKLDLGRKAGTEPSPSVHGHISIPGRLNVDLYDFAEEIPELKMKTLEEVCDHFGIVKYEEREHVAWYEIPSLWDSGSEGRKRLLKYNMDDAIATRMLADKFLPFGIQLSSLSGIPLDQVMSASVGFRLEFYLMRQAHKHGELVPNRVEKKPETYRGAVVLKPRPGIHENVVVLDFTSMYPNIMIKYNVGPDTLVRDPNYKGEVYEAPDIGHKFRKNPPGLFKSILEPLLEARRRIVEELKKMPKGTPEYEILNERQKAMKILANAAYGYMGWQVARWYCRECAEAVTAWGRHNILSAIKKAQELGLEVIYGDTDSLFLKNVPEKIKEFIEWVEKELGFDIKVDKVYKRVFFTEAKKRYVGLTEDGTTDVVGFEAVRGDWAEIAKETQFEVARLVLEEGKTSKAIEYVRELIGKLKERKVPYEKLIIWKALSKRVEEYEVDAPHVKAAKRYIEAGIKVMPGDKVGYVITKGPGKISDKAKPYFQATLEDIDVDYYIEHQVVPAAMRILEYFGVSESALKTVATRGQRTLFDYLAKK</sequence>
<evidence type="ECO:0000256" key="5">
    <source>
        <dbReference type="ARBA" id="ARBA00023125"/>
    </source>
</evidence>
<keyword evidence="3 7" id="KW-0548">Nucleotidyltransferase</keyword>
<dbReference type="CDD" id="cd05536">
    <property type="entry name" value="POLBc_B3"/>
    <property type="match status" value="1"/>
</dbReference>
<evidence type="ECO:0000256" key="7">
    <source>
        <dbReference type="RuleBase" id="RU000442"/>
    </source>
</evidence>
<keyword evidence="2 7" id="KW-0808">Transferase</keyword>
<evidence type="ECO:0000313" key="10">
    <source>
        <dbReference type="EMBL" id="HHQ80933.1"/>
    </source>
</evidence>
<dbReference type="InterPro" id="IPR050240">
    <property type="entry name" value="DNA_pol_type-B"/>
</dbReference>
<dbReference type="GO" id="GO:0006261">
    <property type="term" value="P:DNA-templated DNA replication"/>
    <property type="evidence" value="ECO:0007669"/>
    <property type="project" value="TreeGrafter"/>
</dbReference>
<evidence type="ECO:0000256" key="1">
    <source>
        <dbReference type="ARBA" id="ARBA00005755"/>
    </source>
</evidence>
<dbReference type="EMBL" id="DRZC01000079">
    <property type="protein sequence ID" value="HHQ80933.1"/>
    <property type="molecule type" value="Genomic_DNA"/>
</dbReference>
<dbReference type="InterPro" id="IPR036397">
    <property type="entry name" value="RNaseH_sf"/>
</dbReference>
<dbReference type="CDD" id="cd05781">
    <property type="entry name" value="DNA_polB_B3_exo"/>
    <property type="match status" value="1"/>
</dbReference>
<feature type="domain" description="DNA-directed DNA polymerase family B exonuclease" evidence="9">
    <location>
        <begin position="91"/>
        <end position="284"/>
    </location>
</feature>
<evidence type="ECO:0000256" key="3">
    <source>
        <dbReference type="ARBA" id="ARBA00022695"/>
    </source>
</evidence>